<feature type="non-terminal residue" evidence="2">
    <location>
        <position position="1"/>
    </location>
</feature>
<gene>
    <name evidence="2" type="ORF">BLA29_006453</name>
</gene>
<comment type="caution">
    <text evidence="2">The sequence shown here is derived from an EMBL/GenBank/DDBJ whole genome shotgun (WGS) entry which is preliminary data.</text>
</comment>
<dbReference type="Proteomes" id="UP000194236">
    <property type="component" value="Unassembled WGS sequence"/>
</dbReference>
<feature type="compositionally biased region" description="Polar residues" evidence="1">
    <location>
        <begin position="1"/>
        <end position="11"/>
    </location>
</feature>
<sequence>ISNSKVSSFIRQTAEKLHRKLSGKTSSSVSPSNGESDEEKVSMMNCQTKNSNDSSSKTVIVDLAKTTIDNKEKIQGMKLDNVILVNSNNANKSVAVEFDGEEKSSTSPLTPSPSYSDFNQYAEESFESDTDDTSSSVSTIIERGSYHHGNNQEKATNIDDYDIDNLSIVDRVLSPFEKMDNKEFPMHKSPVNLMITATTTDGSEMNSSAQTLVTNLAIVTDKQRQQQQQQQHHQLSLDKTDNELINDDEQLMMMTMMTKNRSIANEPMLIDADQSFTIDASPNSIVNDTDNFRRDHPQANGGGGCGVDVDHKQSVDFQKNSDDNICHSDDDEDLDAIKNDLFSRLDDDKDDFMIDTDYLNESSNRFMFHHNSSELILNSYSELSSITEEDEDDDNSTS</sequence>
<dbReference type="EMBL" id="MUJZ01068406">
    <property type="protein sequence ID" value="OTF69875.1"/>
    <property type="molecule type" value="Genomic_DNA"/>
</dbReference>
<evidence type="ECO:0000313" key="3">
    <source>
        <dbReference type="Proteomes" id="UP000194236"/>
    </source>
</evidence>
<organism evidence="2 3">
    <name type="scientific">Euroglyphus maynei</name>
    <name type="common">Mayne's house dust mite</name>
    <dbReference type="NCBI Taxonomy" id="6958"/>
    <lineage>
        <taxon>Eukaryota</taxon>
        <taxon>Metazoa</taxon>
        <taxon>Ecdysozoa</taxon>
        <taxon>Arthropoda</taxon>
        <taxon>Chelicerata</taxon>
        <taxon>Arachnida</taxon>
        <taxon>Acari</taxon>
        <taxon>Acariformes</taxon>
        <taxon>Sarcoptiformes</taxon>
        <taxon>Astigmata</taxon>
        <taxon>Psoroptidia</taxon>
        <taxon>Analgoidea</taxon>
        <taxon>Pyroglyphidae</taxon>
        <taxon>Pyroglyphinae</taxon>
        <taxon>Euroglyphus</taxon>
    </lineage>
</organism>
<reference evidence="2 3" key="1">
    <citation type="submission" date="2017-03" db="EMBL/GenBank/DDBJ databases">
        <title>Genome Survey of Euroglyphus maynei.</title>
        <authorList>
            <person name="Arlian L.G."/>
            <person name="Morgan M.S."/>
            <person name="Rider S.D."/>
        </authorList>
    </citation>
    <scope>NUCLEOTIDE SEQUENCE [LARGE SCALE GENOMIC DNA]</scope>
    <source>
        <strain evidence="2">Arlian Lab</strain>
        <tissue evidence="2">Whole body</tissue>
    </source>
</reference>
<dbReference type="AlphaFoldDB" id="A0A1Y3ARR2"/>
<feature type="compositionally biased region" description="Polar residues" evidence="1">
    <location>
        <begin position="44"/>
        <end position="56"/>
    </location>
</feature>
<evidence type="ECO:0000256" key="1">
    <source>
        <dbReference type="SAM" id="MobiDB-lite"/>
    </source>
</evidence>
<feature type="compositionally biased region" description="Low complexity" evidence="1">
    <location>
        <begin position="105"/>
        <end position="116"/>
    </location>
</feature>
<protein>
    <submittedName>
        <fullName evidence="2">Uncharacterized protein</fullName>
    </submittedName>
</protein>
<name>A0A1Y3ARR2_EURMA</name>
<keyword evidence="3" id="KW-1185">Reference proteome</keyword>
<feature type="region of interest" description="Disordered" evidence="1">
    <location>
        <begin position="97"/>
        <end position="118"/>
    </location>
</feature>
<evidence type="ECO:0000313" key="2">
    <source>
        <dbReference type="EMBL" id="OTF69875.1"/>
    </source>
</evidence>
<accession>A0A1Y3ARR2</accession>
<feature type="compositionally biased region" description="Polar residues" evidence="1">
    <location>
        <begin position="23"/>
        <end position="34"/>
    </location>
</feature>
<feature type="non-terminal residue" evidence="2">
    <location>
        <position position="398"/>
    </location>
</feature>
<feature type="region of interest" description="Disordered" evidence="1">
    <location>
        <begin position="1"/>
        <end position="56"/>
    </location>
</feature>
<proteinExistence type="predicted"/>